<accession>A0AAV4X0Z2</accession>
<reference evidence="1 2" key="1">
    <citation type="submission" date="2021-06" db="EMBL/GenBank/DDBJ databases">
        <title>Caerostris extrusa draft genome.</title>
        <authorList>
            <person name="Kono N."/>
            <person name="Arakawa K."/>
        </authorList>
    </citation>
    <scope>NUCLEOTIDE SEQUENCE [LARGE SCALE GENOMIC DNA]</scope>
</reference>
<dbReference type="AlphaFoldDB" id="A0AAV4X0Z2"/>
<comment type="caution">
    <text evidence="1">The sequence shown here is derived from an EMBL/GenBank/DDBJ whole genome shotgun (WGS) entry which is preliminary data.</text>
</comment>
<sequence length="66" mass="7867">MLTNMQDDERSIPVGAICPGTVAFWRRRHWQNQSHSCFYECKNKRCFPAQFRLCVHVYSPDSEWTT</sequence>
<evidence type="ECO:0000313" key="1">
    <source>
        <dbReference type="EMBL" id="GIY88194.1"/>
    </source>
</evidence>
<protein>
    <submittedName>
        <fullName evidence="1">Uncharacterized protein</fullName>
    </submittedName>
</protein>
<name>A0AAV4X0Z2_CAEEX</name>
<gene>
    <name evidence="1" type="ORF">CEXT_189591</name>
</gene>
<proteinExistence type="predicted"/>
<dbReference type="Proteomes" id="UP001054945">
    <property type="component" value="Unassembled WGS sequence"/>
</dbReference>
<evidence type="ECO:0000313" key="2">
    <source>
        <dbReference type="Proteomes" id="UP001054945"/>
    </source>
</evidence>
<dbReference type="EMBL" id="BPLR01017028">
    <property type="protein sequence ID" value="GIY88194.1"/>
    <property type="molecule type" value="Genomic_DNA"/>
</dbReference>
<organism evidence="1 2">
    <name type="scientific">Caerostris extrusa</name>
    <name type="common">Bark spider</name>
    <name type="synonym">Caerostris bankana</name>
    <dbReference type="NCBI Taxonomy" id="172846"/>
    <lineage>
        <taxon>Eukaryota</taxon>
        <taxon>Metazoa</taxon>
        <taxon>Ecdysozoa</taxon>
        <taxon>Arthropoda</taxon>
        <taxon>Chelicerata</taxon>
        <taxon>Arachnida</taxon>
        <taxon>Araneae</taxon>
        <taxon>Araneomorphae</taxon>
        <taxon>Entelegynae</taxon>
        <taxon>Araneoidea</taxon>
        <taxon>Araneidae</taxon>
        <taxon>Caerostris</taxon>
    </lineage>
</organism>
<keyword evidence="2" id="KW-1185">Reference proteome</keyword>